<reference evidence="2" key="2">
    <citation type="submission" date="2025-08" db="UniProtKB">
        <authorList>
            <consortium name="Ensembl"/>
        </authorList>
    </citation>
    <scope>IDENTIFICATION</scope>
</reference>
<proteinExistence type="predicted"/>
<reference evidence="2" key="3">
    <citation type="submission" date="2025-09" db="UniProtKB">
        <authorList>
            <consortium name="Ensembl"/>
        </authorList>
    </citation>
    <scope>IDENTIFICATION</scope>
</reference>
<organism evidence="2 3">
    <name type="scientific">Scleropages formosus</name>
    <name type="common">Asian bonytongue</name>
    <name type="synonym">Osteoglossum formosum</name>
    <dbReference type="NCBI Taxonomy" id="113540"/>
    <lineage>
        <taxon>Eukaryota</taxon>
        <taxon>Metazoa</taxon>
        <taxon>Chordata</taxon>
        <taxon>Craniata</taxon>
        <taxon>Vertebrata</taxon>
        <taxon>Euteleostomi</taxon>
        <taxon>Actinopterygii</taxon>
        <taxon>Neopterygii</taxon>
        <taxon>Teleostei</taxon>
        <taxon>Osteoglossocephala</taxon>
        <taxon>Osteoglossomorpha</taxon>
        <taxon>Osteoglossiformes</taxon>
        <taxon>Osteoglossidae</taxon>
        <taxon>Scleropages</taxon>
    </lineage>
</organism>
<dbReference type="InterPro" id="IPR027868">
    <property type="entry name" value="C2orf72-like_C"/>
</dbReference>
<dbReference type="OrthoDB" id="9908060at2759"/>
<feature type="domain" description="C2orf72-like C-terminal" evidence="1">
    <location>
        <begin position="101"/>
        <end position="200"/>
    </location>
</feature>
<evidence type="ECO:0000259" key="1">
    <source>
        <dbReference type="Pfam" id="PF15443"/>
    </source>
</evidence>
<accession>A0A8C9W4M5</accession>
<evidence type="ECO:0000313" key="2">
    <source>
        <dbReference type="Ensembl" id="ENSSFOP00015068968.1"/>
    </source>
</evidence>
<dbReference type="AlphaFoldDB" id="A0A8C9W4M5"/>
<dbReference type="PANTHER" id="PTHR35675:SF1">
    <property type="entry name" value="RIKEN CDNA 2810459M11 GENE"/>
    <property type="match status" value="1"/>
</dbReference>
<evidence type="ECO:0000313" key="3">
    <source>
        <dbReference type="Proteomes" id="UP000694397"/>
    </source>
</evidence>
<dbReference type="GeneTree" id="ENSGT00940000174617"/>
<reference evidence="2 3" key="1">
    <citation type="submission" date="2019-04" db="EMBL/GenBank/DDBJ databases">
        <authorList>
            <consortium name="Wellcome Sanger Institute Data Sharing"/>
        </authorList>
    </citation>
    <scope>NUCLEOTIDE SEQUENCE [LARGE SCALE GENOMIC DNA]</scope>
</reference>
<name>A0A8C9W4M5_SCLFO</name>
<dbReference type="PANTHER" id="PTHR35675">
    <property type="entry name" value="HYPOTHETICAL PROTEIN LOC100362216"/>
    <property type="match status" value="1"/>
</dbReference>
<dbReference type="Proteomes" id="UP000694397">
    <property type="component" value="Chromosome 8"/>
</dbReference>
<sequence length="215" mass="23684">ARAELSALDSRVLSPCTRRSAVICAGDSESEMAARSRDEQREFVRVVFPRAPADSQPACDNNVNGLPDSSRASRRARREILKDVRGRLRKGCVPPALLGLVYGAEVPAQPCACLGLLEELLRTLFSRQPPEAIWVGQFAPGTPEVVQAIKRNVCRTVRASLCKGRLSVVLGSAVDRKSPFLRMLHCFPWTRRGRYREGPSTHRQPGGNNIGSKLR</sequence>
<keyword evidence="3" id="KW-1185">Reference proteome</keyword>
<dbReference type="Ensembl" id="ENSSFOT00015072367.1">
    <property type="protein sequence ID" value="ENSSFOP00015068968.1"/>
    <property type="gene ID" value="ENSSFOG00015033248.1"/>
</dbReference>
<protein>
    <recommendedName>
        <fullName evidence="1">C2orf72-like C-terminal domain-containing protein</fullName>
    </recommendedName>
</protein>
<dbReference type="Pfam" id="PF15443">
    <property type="entry name" value="DUF4630"/>
    <property type="match status" value="1"/>
</dbReference>